<evidence type="ECO:0000256" key="1">
    <source>
        <dbReference type="ARBA" id="ARBA00023015"/>
    </source>
</evidence>
<dbReference type="InterPro" id="IPR041522">
    <property type="entry name" value="CdaR_GGDEF"/>
</dbReference>
<dbReference type="PROSITE" id="PS01124">
    <property type="entry name" value="HTH_ARAC_FAMILY_2"/>
    <property type="match status" value="1"/>
</dbReference>
<organism evidence="6 7">
    <name type="scientific">Paenibacillus flagellatus</name>
    <dbReference type="NCBI Taxonomy" id="2211139"/>
    <lineage>
        <taxon>Bacteria</taxon>
        <taxon>Bacillati</taxon>
        <taxon>Bacillota</taxon>
        <taxon>Bacilli</taxon>
        <taxon>Bacillales</taxon>
        <taxon>Paenibacillaceae</taxon>
        <taxon>Paenibacillus</taxon>
    </lineage>
</organism>
<keyword evidence="4" id="KW-1133">Transmembrane helix</keyword>
<dbReference type="SUPFAM" id="SSF46689">
    <property type="entry name" value="Homeodomain-like"/>
    <property type="match status" value="2"/>
</dbReference>
<keyword evidence="4" id="KW-0812">Transmembrane</keyword>
<dbReference type="InterPro" id="IPR018060">
    <property type="entry name" value="HTH_AraC"/>
</dbReference>
<feature type="transmembrane region" description="Helical" evidence="4">
    <location>
        <begin position="319"/>
        <end position="338"/>
    </location>
</feature>
<protein>
    <recommendedName>
        <fullName evidence="5">HTH araC/xylS-type domain-containing protein</fullName>
    </recommendedName>
</protein>
<dbReference type="PANTHER" id="PTHR43280:SF2">
    <property type="entry name" value="HTH-TYPE TRANSCRIPTIONAL REGULATOR EXSA"/>
    <property type="match status" value="1"/>
</dbReference>
<dbReference type="InterPro" id="IPR009057">
    <property type="entry name" value="Homeodomain-like_sf"/>
</dbReference>
<dbReference type="PANTHER" id="PTHR43280">
    <property type="entry name" value="ARAC-FAMILY TRANSCRIPTIONAL REGULATOR"/>
    <property type="match status" value="1"/>
</dbReference>
<evidence type="ECO:0000256" key="4">
    <source>
        <dbReference type="SAM" id="Phobius"/>
    </source>
</evidence>
<keyword evidence="2" id="KW-0238">DNA-binding</keyword>
<name>A0A2V5KGI6_9BACL</name>
<dbReference type="Pfam" id="PF17853">
    <property type="entry name" value="GGDEF_2"/>
    <property type="match status" value="1"/>
</dbReference>
<keyword evidence="1" id="KW-0805">Transcription regulation</keyword>
<accession>A0A2V5KGI6</accession>
<dbReference type="Gene3D" id="1.10.10.60">
    <property type="entry name" value="Homeodomain-like"/>
    <property type="match status" value="2"/>
</dbReference>
<dbReference type="PROSITE" id="PS00041">
    <property type="entry name" value="HTH_ARAC_FAMILY_1"/>
    <property type="match status" value="1"/>
</dbReference>
<dbReference type="Pfam" id="PF12833">
    <property type="entry name" value="HTH_18"/>
    <property type="match status" value="1"/>
</dbReference>
<proteinExistence type="predicted"/>
<sequence>MSTRLKWFRTVRSRHFYFKVVVVALLLSLLPLTATSVVYYHNVKSTVQQELRRANGIYLSQTANAMEMMIDQIGSSFRQLTLEGTTMRQFEQFPRGSYYETLTGALHDEDLPALEAYLRGKKQALSNMRALKLSNDFIYSVYYFDSVKKLILTSDLLVFEPDRFYDKEWNRFSRTDPALPMILDMRRATTAEGTSLNVIPLVYKTSIDGNVLVINLDADKIYESLVRRSGTVADRPFIVLSSGGTPMLYDPANPMNVRLGGGPERSASQVGGESSYEERVDGERLLVTRVKSEKLGWTFVSASPLNEWYGSVAQAKRVIVLYGCLLAAAACMFALLLARNLYAPIGRMLQFIKSSDDRYESGTTGEWHVIRSSLEGAFTDRRSLRHRLRESLPAYKETFVRSLLRPNGYKRDDVAERLGYLGFDIELERLIVLVVSLERAEGRTADAETESMDKVRIADSIGEGLPGHWKRIVSEIADGTFAVIVNCPADEMSALFECAGGWIRTIGERTKAGCSVGIGKPCGDVGELPRAYGEALEALRYRGMVGTGEVIYIEDVRLDGTAAFHYPSDKEESLNTYVANGDAEQAGRVLDQIVKDVCGAKGRVHVRQIQYALMRLLGSLVATADRMSIDLSALAGEKTNLYAELLRREDLQEAVAWLRKLTAALASGVGSAFREKNNRYVEQAVSIIRDELDRPVSLVQIADRLRLNPSYLSRIFKEHSGQTFSDYLTRARLERGKELLLETDLKIKEIGERVGYLKSDYFIKLFRECVGMTPGEYRKARGGV</sequence>
<dbReference type="RefSeq" id="WP_110838514.1">
    <property type="nucleotide sequence ID" value="NZ_QJVJ01000001.1"/>
</dbReference>
<evidence type="ECO:0000256" key="3">
    <source>
        <dbReference type="ARBA" id="ARBA00023163"/>
    </source>
</evidence>
<keyword evidence="7" id="KW-1185">Reference proteome</keyword>
<comment type="caution">
    <text evidence="6">The sequence shown here is derived from an EMBL/GenBank/DDBJ whole genome shotgun (WGS) entry which is preliminary data.</text>
</comment>
<dbReference type="Proteomes" id="UP000247476">
    <property type="component" value="Unassembled WGS sequence"/>
</dbReference>
<gene>
    <name evidence="6" type="ORF">DLM86_03295</name>
</gene>
<evidence type="ECO:0000313" key="7">
    <source>
        <dbReference type="Proteomes" id="UP000247476"/>
    </source>
</evidence>
<dbReference type="PRINTS" id="PR00032">
    <property type="entry name" value="HTHARAC"/>
</dbReference>
<keyword evidence="3" id="KW-0804">Transcription</keyword>
<reference evidence="6 7" key="1">
    <citation type="submission" date="2018-05" db="EMBL/GenBank/DDBJ databases">
        <title>Paenibacillus flagellatus sp. nov., isolated from selenium mineral soil.</title>
        <authorList>
            <person name="Dai X."/>
        </authorList>
    </citation>
    <scope>NUCLEOTIDE SEQUENCE [LARGE SCALE GENOMIC DNA]</scope>
    <source>
        <strain evidence="6 7">DXL2</strain>
    </source>
</reference>
<dbReference type="InterPro" id="IPR018062">
    <property type="entry name" value="HTH_AraC-typ_CS"/>
</dbReference>
<evidence type="ECO:0000259" key="5">
    <source>
        <dbReference type="PROSITE" id="PS01124"/>
    </source>
</evidence>
<dbReference type="GO" id="GO:0003700">
    <property type="term" value="F:DNA-binding transcription factor activity"/>
    <property type="evidence" value="ECO:0007669"/>
    <property type="project" value="InterPro"/>
</dbReference>
<dbReference type="EMBL" id="QJVJ01000001">
    <property type="protein sequence ID" value="PYI57473.1"/>
    <property type="molecule type" value="Genomic_DNA"/>
</dbReference>
<evidence type="ECO:0000313" key="6">
    <source>
        <dbReference type="EMBL" id="PYI57473.1"/>
    </source>
</evidence>
<dbReference type="SMART" id="SM00342">
    <property type="entry name" value="HTH_ARAC"/>
    <property type="match status" value="1"/>
</dbReference>
<dbReference type="AlphaFoldDB" id="A0A2V5KGI6"/>
<dbReference type="GO" id="GO:0043565">
    <property type="term" value="F:sequence-specific DNA binding"/>
    <property type="evidence" value="ECO:0007669"/>
    <property type="project" value="InterPro"/>
</dbReference>
<evidence type="ECO:0000256" key="2">
    <source>
        <dbReference type="ARBA" id="ARBA00023125"/>
    </source>
</evidence>
<keyword evidence="4" id="KW-0472">Membrane</keyword>
<dbReference type="OrthoDB" id="2497595at2"/>
<dbReference type="InterPro" id="IPR020449">
    <property type="entry name" value="Tscrpt_reg_AraC-type_HTH"/>
</dbReference>
<feature type="domain" description="HTH araC/xylS-type" evidence="5">
    <location>
        <begin position="682"/>
        <end position="780"/>
    </location>
</feature>